<evidence type="ECO:0000256" key="1">
    <source>
        <dbReference type="SAM" id="MobiDB-lite"/>
    </source>
</evidence>
<dbReference type="GO" id="GO:0016787">
    <property type="term" value="F:hydrolase activity"/>
    <property type="evidence" value="ECO:0007669"/>
    <property type="project" value="UniProtKB-KW"/>
</dbReference>
<keyword evidence="3" id="KW-1185">Reference proteome</keyword>
<dbReference type="EMBL" id="LDAU01000129">
    <property type="protein sequence ID" value="KRX03597.1"/>
    <property type="molecule type" value="Genomic_DNA"/>
</dbReference>
<dbReference type="InterPro" id="IPR027417">
    <property type="entry name" value="P-loop_NTPase"/>
</dbReference>
<dbReference type="SUPFAM" id="SSF52540">
    <property type="entry name" value="P-loop containing nucleoside triphosphate hydrolases"/>
    <property type="match status" value="1"/>
</dbReference>
<protein>
    <submittedName>
        <fullName evidence="2">p-loop containing nucleoside triphosphate hydrolase</fullName>
    </submittedName>
</protein>
<dbReference type="Proteomes" id="UP000054937">
    <property type="component" value="Unassembled WGS sequence"/>
</dbReference>
<evidence type="ECO:0000313" key="2">
    <source>
        <dbReference type="EMBL" id="KRX03597.1"/>
    </source>
</evidence>
<keyword evidence="2" id="KW-0378">Hydrolase</keyword>
<accession>A0A0V0QMZ0</accession>
<evidence type="ECO:0000313" key="3">
    <source>
        <dbReference type="Proteomes" id="UP000054937"/>
    </source>
</evidence>
<reference evidence="2 3" key="1">
    <citation type="journal article" date="2015" name="Sci. Rep.">
        <title>Genome of the facultative scuticociliatosis pathogen Pseudocohnilembus persalinus provides insight into its virulence through horizontal gene transfer.</title>
        <authorList>
            <person name="Xiong J."/>
            <person name="Wang G."/>
            <person name="Cheng J."/>
            <person name="Tian M."/>
            <person name="Pan X."/>
            <person name="Warren A."/>
            <person name="Jiang C."/>
            <person name="Yuan D."/>
            <person name="Miao W."/>
        </authorList>
    </citation>
    <scope>NUCLEOTIDE SEQUENCE [LARGE SCALE GENOMIC DNA]</scope>
    <source>
        <strain evidence="2">36N120E</strain>
    </source>
</reference>
<feature type="region of interest" description="Disordered" evidence="1">
    <location>
        <begin position="259"/>
        <end position="297"/>
    </location>
</feature>
<gene>
    <name evidence="2" type="ORF">PPERSA_04149</name>
</gene>
<sequence length="460" mass="54000">MSFEAFILEKNQQSFFPQDMRLSVITQNILSIENNPETGLRQLDQNQCLPSLKMSAEKYEKLLNSDSLDQQQLQRSDGKLQMSKQLSQIVEEDPFQKSLKRYSTKQKKIVKGEKENDKENKSTNIFTQNSNKIENYQQPQEIKLFNAKENISNFQKKTQVQTENEIKDKQNQQEFSQKQLIQNQKVKLLNIISQSPIKNKSVQEQQEEDFQDKNNNNNIQKNIQKSCYNGNLTQLQTKQESKLTINVCDEQKLSQPQNNQNICKKHDDLNDKQKSNIQESDKTNNKQSLQTENDENSKIKEDKKILYTEVQNQFQNQIQKLQAIQQSSSQKNQISKEQTQQKIENNNQSAQIVVNHQLIEQQQDINQTFKIDDINSFNEKNYENISKMFPINEIKMHQALRQCLFENYIDFLNYQQTQSLKAFQDYKNVGIQIDSGRGKTLAYIMGIIEDFLNQIKKNIV</sequence>
<dbReference type="InParanoid" id="A0A0V0QMZ0"/>
<name>A0A0V0QMZ0_PSEPJ</name>
<organism evidence="2 3">
    <name type="scientific">Pseudocohnilembus persalinus</name>
    <name type="common">Ciliate</name>
    <dbReference type="NCBI Taxonomy" id="266149"/>
    <lineage>
        <taxon>Eukaryota</taxon>
        <taxon>Sar</taxon>
        <taxon>Alveolata</taxon>
        <taxon>Ciliophora</taxon>
        <taxon>Intramacronucleata</taxon>
        <taxon>Oligohymenophorea</taxon>
        <taxon>Scuticociliatia</taxon>
        <taxon>Philasterida</taxon>
        <taxon>Pseudocohnilembidae</taxon>
        <taxon>Pseudocohnilembus</taxon>
    </lineage>
</organism>
<dbReference type="AlphaFoldDB" id="A0A0V0QMZ0"/>
<dbReference type="Gene3D" id="3.40.50.300">
    <property type="entry name" value="P-loop containing nucleotide triphosphate hydrolases"/>
    <property type="match status" value="1"/>
</dbReference>
<comment type="caution">
    <text evidence="2">The sequence shown here is derived from an EMBL/GenBank/DDBJ whole genome shotgun (WGS) entry which is preliminary data.</text>
</comment>
<feature type="compositionally biased region" description="Basic and acidic residues" evidence="1">
    <location>
        <begin position="264"/>
        <end position="284"/>
    </location>
</feature>
<proteinExistence type="predicted"/>